<dbReference type="AlphaFoldDB" id="A0A0F9CNQ3"/>
<name>A0A0F9CNQ3_9ZZZZ</name>
<reference evidence="1" key="1">
    <citation type="journal article" date="2015" name="Nature">
        <title>Complex archaea that bridge the gap between prokaryotes and eukaryotes.</title>
        <authorList>
            <person name="Spang A."/>
            <person name="Saw J.H."/>
            <person name="Jorgensen S.L."/>
            <person name="Zaremba-Niedzwiedzka K."/>
            <person name="Martijn J."/>
            <person name="Lind A.E."/>
            <person name="van Eijk R."/>
            <person name="Schleper C."/>
            <person name="Guy L."/>
            <person name="Ettema T.J."/>
        </authorList>
    </citation>
    <scope>NUCLEOTIDE SEQUENCE</scope>
</reference>
<evidence type="ECO:0000313" key="1">
    <source>
        <dbReference type="EMBL" id="KKL50993.1"/>
    </source>
</evidence>
<dbReference type="Gene3D" id="1.10.10.10">
    <property type="entry name" value="Winged helix-like DNA-binding domain superfamily/Winged helix DNA-binding domain"/>
    <property type="match status" value="1"/>
</dbReference>
<sequence length="110" mass="12383">MSKPNDVVKQIRKATRRKFSADEKIRIVLEGLRGEISISELSRKEGIAASVYYKWSKDFLEAGKNGLTRSTIRDASTDQVRHLKGENADLKTAVAELTLEVIKYKKSLGM</sequence>
<dbReference type="GO" id="GO:0006313">
    <property type="term" value="P:DNA transposition"/>
    <property type="evidence" value="ECO:0007669"/>
    <property type="project" value="InterPro"/>
</dbReference>
<evidence type="ECO:0008006" key="2">
    <source>
        <dbReference type="Google" id="ProtNLM"/>
    </source>
</evidence>
<dbReference type="InterPro" id="IPR036388">
    <property type="entry name" value="WH-like_DNA-bd_sf"/>
</dbReference>
<dbReference type="Pfam" id="PF01527">
    <property type="entry name" value="HTH_Tnp_1"/>
    <property type="match status" value="1"/>
</dbReference>
<accession>A0A0F9CNQ3</accession>
<dbReference type="EMBL" id="LAZR01032402">
    <property type="protein sequence ID" value="KKL50993.1"/>
    <property type="molecule type" value="Genomic_DNA"/>
</dbReference>
<dbReference type="GO" id="GO:0043565">
    <property type="term" value="F:sequence-specific DNA binding"/>
    <property type="evidence" value="ECO:0007669"/>
    <property type="project" value="InterPro"/>
</dbReference>
<dbReference type="InterPro" id="IPR002514">
    <property type="entry name" value="Transposase_8"/>
</dbReference>
<comment type="caution">
    <text evidence="1">The sequence shown here is derived from an EMBL/GenBank/DDBJ whole genome shotgun (WGS) entry which is preliminary data.</text>
</comment>
<protein>
    <recommendedName>
        <fullName evidence="2">Transposase</fullName>
    </recommendedName>
</protein>
<dbReference type="SUPFAM" id="SSF48295">
    <property type="entry name" value="TrpR-like"/>
    <property type="match status" value="1"/>
</dbReference>
<dbReference type="InterPro" id="IPR010921">
    <property type="entry name" value="Trp_repressor/repl_initiator"/>
</dbReference>
<dbReference type="GO" id="GO:0004803">
    <property type="term" value="F:transposase activity"/>
    <property type="evidence" value="ECO:0007669"/>
    <property type="project" value="InterPro"/>
</dbReference>
<proteinExistence type="predicted"/>
<organism evidence="1">
    <name type="scientific">marine sediment metagenome</name>
    <dbReference type="NCBI Taxonomy" id="412755"/>
    <lineage>
        <taxon>unclassified sequences</taxon>
        <taxon>metagenomes</taxon>
        <taxon>ecological metagenomes</taxon>
    </lineage>
</organism>
<gene>
    <name evidence="1" type="ORF">LCGC14_2299930</name>
</gene>